<sequence length="125" mass="14519">MFREKWNVFQYPSWSSKCMLGLKALSISDERWRIPVINDKGEKKQRPYPVCSTPYTRDFYHLLSLFGSSSFYPLPAEHGRQWFTSAVKSFRLSRAGHGNELIYPRNVSENTETTSSSSIKLSLNF</sequence>
<keyword evidence="2" id="KW-1185">Reference proteome</keyword>
<protein>
    <submittedName>
        <fullName evidence="1">Uncharacterized protein</fullName>
    </submittedName>
</protein>
<gene>
    <name evidence="1" type="ORF">EG68_07341</name>
</gene>
<proteinExistence type="predicted"/>
<dbReference type="AlphaFoldDB" id="A0A8S9Z1R3"/>
<comment type="caution">
    <text evidence="1">The sequence shown here is derived from an EMBL/GenBank/DDBJ whole genome shotgun (WGS) entry which is preliminary data.</text>
</comment>
<organism evidence="1 2">
    <name type="scientific">Paragonimus skrjabini miyazakii</name>
    <dbReference type="NCBI Taxonomy" id="59628"/>
    <lineage>
        <taxon>Eukaryota</taxon>
        <taxon>Metazoa</taxon>
        <taxon>Spiralia</taxon>
        <taxon>Lophotrochozoa</taxon>
        <taxon>Platyhelminthes</taxon>
        <taxon>Trematoda</taxon>
        <taxon>Digenea</taxon>
        <taxon>Plagiorchiida</taxon>
        <taxon>Troglotremata</taxon>
        <taxon>Troglotrematidae</taxon>
        <taxon>Paragonimus</taxon>
    </lineage>
</organism>
<reference evidence="1" key="1">
    <citation type="submission" date="2019-07" db="EMBL/GenBank/DDBJ databases">
        <title>Annotation for the trematode Paragonimus miyazaki's.</title>
        <authorList>
            <person name="Choi Y.-J."/>
        </authorList>
    </citation>
    <scope>NUCLEOTIDE SEQUENCE</scope>
    <source>
        <strain evidence="1">Japan</strain>
    </source>
</reference>
<dbReference type="EMBL" id="JTDE01002655">
    <property type="protein sequence ID" value="KAF7257067.1"/>
    <property type="molecule type" value="Genomic_DNA"/>
</dbReference>
<evidence type="ECO:0000313" key="2">
    <source>
        <dbReference type="Proteomes" id="UP000822476"/>
    </source>
</evidence>
<dbReference type="Proteomes" id="UP000822476">
    <property type="component" value="Unassembled WGS sequence"/>
</dbReference>
<evidence type="ECO:0000313" key="1">
    <source>
        <dbReference type="EMBL" id="KAF7257067.1"/>
    </source>
</evidence>
<name>A0A8S9Z1R3_9TREM</name>
<accession>A0A8S9Z1R3</accession>